<feature type="compositionally biased region" description="Low complexity" evidence="1">
    <location>
        <begin position="164"/>
        <end position="174"/>
    </location>
</feature>
<organism evidence="2 3">
    <name type="scientific">Portunus trituberculatus</name>
    <name type="common">Swimming crab</name>
    <name type="synonym">Neptunus trituberculatus</name>
    <dbReference type="NCBI Taxonomy" id="210409"/>
    <lineage>
        <taxon>Eukaryota</taxon>
        <taxon>Metazoa</taxon>
        <taxon>Ecdysozoa</taxon>
        <taxon>Arthropoda</taxon>
        <taxon>Crustacea</taxon>
        <taxon>Multicrustacea</taxon>
        <taxon>Malacostraca</taxon>
        <taxon>Eumalacostraca</taxon>
        <taxon>Eucarida</taxon>
        <taxon>Decapoda</taxon>
        <taxon>Pleocyemata</taxon>
        <taxon>Brachyura</taxon>
        <taxon>Eubrachyura</taxon>
        <taxon>Portunoidea</taxon>
        <taxon>Portunidae</taxon>
        <taxon>Portuninae</taxon>
        <taxon>Portunus</taxon>
    </lineage>
</organism>
<accession>A0A5B7GHW4</accession>
<dbReference type="AlphaFoldDB" id="A0A5B7GHW4"/>
<dbReference type="Proteomes" id="UP000324222">
    <property type="component" value="Unassembled WGS sequence"/>
</dbReference>
<evidence type="ECO:0000313" key="2">
    <source>
        <dbReference type="EMBL" id="MPC58512.1"/>
    </source>
</evidence>
<feature type="region of interest" description="Disordered" evidence="1">
    <location>
        <begin position="96"/>
        <end position="174"/>
    </location>
</feature>
<sequence length="174" mass="18751">MGCPYHLLLPSPALPATAAATAAAAAAAAAQCYLVTITWQILPRRAAATLPPRLNILSGVCRAAHWPAPGSRVAVVRRGGRAARWAGRRGLARALPGDLPPVLDSHHQRRDAHPTPTPPPQDRASHTHPAVRLSHARSFPRRHQAYPSYPGAQQTGRRRPPQPYRRTPTSACLN</sequence>
<protein>
    <submittedName>
        <fullName evidence="2">Uncharacterized protein</fullName>
    </submittedName>
</protein>
<reference evidence="2 3" key="1">
    <citation type="submission" date="2019-05" db="EMBL/GenBank/DDBJ databases">
        <title>Another draft genome of Portunus trituberculatus and its Hox gene families provides insights of decapod evolution.</title>
        <authorList>
            <person name="Jeong J.-H."/>
            <person name="Song I."/>
            <person name="Kim S."/>
            <person name="Choi T."/>
            <person name="Kim D."/>
            <person name="Ryu S."/>
            <person name="Kim W."/>
        </authorList>
    </citation>
    <scope>NUCLEOTIDE SEQUENCE [LARGE SCALE GENOMIC DNA]</scope>
    <source>
        <tissue evidence="2">Muscle</tissue>
    </source>
</reference>
<comment type="caution">
    <text evidence="2">The sequence shown here is derived from an EMBL/GenBank/DDBJ whole genome shotgun (WGS) entry which is preliminary data.</text>
</comment>
<feature type="compositionally biased region" description="Basic residues" evidence="1">
    <location>
        <begin position="134"/>
        <end position="144"/>
    </location>
</feature>
<evidence type="ECO:0000313" key="3">
    <source>
        <dbReference type="Proteomes" id="UP000324222"/>
    </source>
</evidence>
<keyword evidence="3" id="KW-1185">Reference proteome</keyword>
<proteinExistence type="predicted"/>
<name>A0A5B7GHW4_PORTR</name>
<evidence type="ECO:0000256" key="1">
    <source>
        <dbReference type="SAM" id="MobiDB-lite"/>
    </source>
</evidence>
<dbReference type="EMBL" id="VSRR010015754">
    <property type="protein sequence ID" value="MPC58512.1"/>
    <property type="molecule type" value="Genomic_DNA"/>
</dbReference>
<gene>
    <name evidence="2" type="ORF">E2C01_052518</name>
</gene>